<dbReference type="OrthoDB" id="9813582at2"/>
<evidence type="ECO:0000313" key="1">
    <source>
        <dbReference type="EMBL" id="PRQ05581.1"/>
    </source>
</evidence>
<dbReference type="InterPro" id="IPR028994">
    <property type="entry name" value="Integrin_alpha_N"/>
</dbReference>
<dbReference type="EMBL" id="PVNL01000092">
    <property type="protein sequence ID" value="PRQ05581.1"/>
    <property type="molecule type" value="Genomic_DNA"/>
</dbReference>
<protein>
    <submittedName>
        <fullName evidence="1">FG-GAP repeat protein</fullName>
    </submittedName>
</protein>
<dbReference type="SUPFAM" id="SSF69318">
    <property type="entry name" value="Integrin alpha N-terminal domain"/>
    <property type="match status" value="1"/>
</dbReference>
<dbReference type="AlphaFoldDB" id="A0A2S9YKF0"/>
<accession>A0A2S9YKF0</accession>
<sequence length="437" mass="45367">MRELGFDPRHWNLFAGVTLVVAGCGGRVGSANDGNADAATVTTNTPSDTSSDAECNTHSDCPAYYQCIDQICHYTGGHQDGWGPYDMYEYDCFNDSECGLLEQCTFNICHTVGVASSCNTDLPLPAPLPIPGQALGLTFADVDGDGVDELVVATSTELHVFENGVDAPTSSVRGDGSDSVDAMVGGQFDVDPGEDVMLSFAGTQSLHHSDGNAGLLPPVTMPSPIGVAAGLLAGDFDEQPPDEVLMWGAGGALVEGAVVPLLLSDSPQVSSAVAGPLGFAVTHTDRSLEFFDLDGLSSWTGSVDGRQPHALVAPIAAMTLSASSVDSHEGPWALFQAWDPSVSDAPITTFGFAGEVSLMRRGDFDGDGVNDIAIIASTGLWLHLTALESIEQCYAKLDTGRSPAVALSVGDHDGDGDDELAVLLADATVLIFDGELP</sequence>
<comment type="caution">
    <text evidence="1">The sequence shown here is derived from an EMBL/GenBank/DDBJ whole genome shotgun (WGS) entry which is preliminary data.</text>
</comment>
<evidence type="ECO:0000313" key="2">
    <source>
        <dbReference type="Proteomes" id="UP000238823"/>
    </source>
</evidence>
<name>A0A2S9YKF0_9BACT</name>
<proteinExistence type="predicted"/>
<reference evidence="1 2" key="1">
    <citation type="submission" date="2018-03" db="EMBL/GenBank/DDBJ databases">
        <title>Draft Genome Sequences of the Obligatory Marine Myxobacteria Enhygromyxa salina SWB007.</title>
        <authorList>
            <person name="Poehlein A."/>
            <person name="Moghaddam J.A."/>
            <person name="Harms H."/>
            <person name="Alanjari M."/>
            <person name="Koenig G.M."/>
            <person name="Daniel R."/>
            <person name="Schaeberle T.F."/>
        </authorList>
    </citation>
    <scope>NUCLEOTIDE SEQUENCE [LARGE SCALE GENOMIC DNA]</scope>
    <source>
        <strain evidence="1 2">SWB007</strain>
    </source>
</reference>
<dbReference type="Proteomes" id="UP000238823">
    <property type="component" value="Unassembled WGS sequence"/>
</dbReference>
<gene>
    <name evidence="1" type="ORF">ENSA7_44710</name>
</gene>
<organism evidence="1 2">
    <name type="scientific">Enhygromyxa salina</name>
    <dbReference type="NCBI Taxonomy" id="215803"/>
    <lineage>
        <taxon>Bacteria</taxon>
        <taxon>Pseudomonadati</taxon>
        <taxon>Myxococcota</taxon>
        <taxon>Polyangia</taxon>
        <taxon>Nannocystales</taxon>
        <taxon>Nannocystaceae</taxon>
        <taxon>Enhygromyxa</taxon>
    </lineage>
</organism>
<dbReference type="PROSITE" id="PS51257">
    <property type="entry name" value="PROKAR_LIPOPROTEIN"/>
    <property type="match status" value="1"/>
</dbReference>
<dbReference type="RefSeq" id="WP_106091404.1">
    <property type="nucleotide sequence ID" value="NZ_PVNL01000092.1"/>
</dbReference>